<dbReference type="EMBL" id="PVLF01000029">
    <property type="protein sequence ID" value="PRH81318.1"/>
    <property type="molecule type" value="Genomic_DNA"/>
</dbReference>
<organism evidence="5 6">
    <name type="scientific">Arenimonas caeni</name>
    <dbReference type="NCBI Taxonomy" id="2058085"/>
    <lineage>
        <taxon>Bacteria</taxon>
        <taxon>Pseudomonadati</taxon>
        <taxon>Pseudomonadota</taxon>
        <taxon>Gammaproteobacteria</taxon>
        <taxon>Lysobacterales</taxon>
        <taxon>Lysobacteraceae</taxon>
        <taxon>Arenimonas</taxon>
    </lineage>
</organism>
<comment type="similarity">
    <text evidence="1">Belongs to the AAA ATPase family.</text>
</comment>
<keyword evidence="6" id="KW-1185">Reference proteome</keyword>
<dbReference type="InterPro" id="IPR050221">
    <property type="entry name" value="26S_Proteasome_ATPase"/>
</dbReference>
<accession>A0A2P6M5N5</accession>
<dbReference type="GO" id="GO:0005524">
    <property type="term" value="F:ATP binding"/>
    <property type="evidence" value="ECO:0007669"/>
    <property type="project" value="UniProtKB-KW"/>
</dbReference>
<keyword evidence="3" id="KW-0067">ATP-binding</keyword>
<dbReference type="Pfam" id="PF00004">
    <property type="entry name" value="AAA"/>
    <property type="match status" value="2"/>
</dbReference>
<sequence length="708" mass="78076">MGSQEESPMRKKRARIEESVVEDPMAVGLPEVVRAWILRTLIKLGARRRVVDPDEMGAIVILEALGLDTLPGDSPAKPLALLSKLRAMAARYPDDISGMPLPSQLAINIDRVGDLLGLTRVERLLLAFAVLVQTEPVLGETLDLLGSLATSRIPRALAVILCVPEPEVREALAARGTLCRTGLLTVDRENTTYLQHKVDVLSGGFAERMTTLDADPVDLLRDKVFPSQAPTLGRPDFPHVDELAGLARDHLANALETRRLGTNLLVHGVPGVGKTEFARMLAAELGVELFEISSEDEDGDPIDGDRRLRAYRAAQGFFANRRLLFLFDEAEDVFLGDGGFFMSRSSAQRRKAWMNRMLESNPTPTIWVTNRVDCLDPAFVRRFDVVVELPNPPQSRREEIIRRTIEEPIEDSLVGRLAGSQQLTPAIVHRAASVVAACNSETSTTERSRAMELLVDATLRAQGHAGLTNGSTPELPEHYDTRYINADEDLGALSGQLGPNSSARILLHGPPGTGKTAYAHWLARKLAAPIIVRRASDLLSMYVGQTEQNIAESFAQAARESAVLLIDEVDGFLNDRRQSRFSWETTLVNEMLTQMESFPGIFIASTNLDGALDPASWRRFDLKVGFQHLRPEQAWALFQRACESAGFATAEPELESLVRGLSRLSAGDLHAVLRRNRIAPLRDARALYAQLLKEQSYKGPCERKMGFI</sequence>
<evidence type="ECO:0000256" key="3">
    <source>
        <dbReference type="ARBA" id="ARBA00022840"/>
    </source>
</evidence>
<evidence type="ECO:0000256" key="1">
    <source>
        <dbReference type="ARBA" id="ARBA00006914"/>
    </source>
</evidence>
<proteinExistence type="inferred from homology"/>
<dbReference type="PANTHER" id="PTHR23073">
    <property type="entry name" value="26S PROTEASOME REGULATORY SUBUNIT"/>
    <property type="match status" value="1"/>
</dbReference>
<dbReference type="SUPFAM" id="SSF52540">
    <property type="entry name" value="P-loop containing nucleoside triphosphate hydrolases"/>
    <property type="match status" value="2"/>
</dbReference>
<feature type="domain" description="AAA+ ATPase" evidence="4">
    <location>
        <begin position="501"/>
        <end position="630"/>
    </location>
</feature>
<keyword evidence="2" id="KW-0547">Nucleotide-binding</keyword>
<feature type="domain" description="AAA+ ATPase" evidence="4">
    <location>
        <begin position="260"/>
        <end position="393"/>
    </location>
</feature>
<comment type="caution">
    <text evidence="5">The sequence shown here is derived from an EMBL/GenBank/DDBJ whole genome shotgun (WGS) entry which is preliminary data.</text>
</comment>
<reference evidence="5 6" key="1">
    <citation type="submission" date="2018-03" db="EMBL/GenBank/DDBJ databases">
        <title>Arenimonas caeni sp. nov., isolated from activated sludge.</title>
        <authorList>
            <person name="Liu H."/>
        </authorList>
    </citation>
    <scope>NUCLEOTIDE SEQUENCE [LARGE SCALE GENOMIC DNA]</scope>
    <source>
        <strain evidence="6">z29</strain>
    </source>
</reference>
<dbReference type="Proteomes" id="UP000241736">
    <property type="component" value="Unassembled WGS sequence"/>
</dbReference>
<dbReference type="CDD" id="cd19481">
    <property type="entry name" value="RecA-like_protease"/>
    <property type="match status" value="1"/>
</dbReference>
<dbReference type="GO" id="GO:0016887">
    <property type="term" value="F:ATP hydrolysis activity"/>
    <property type="evidence" value="ECO:0007669"/>
    <property type="project" value="InterPro"/>
</dbReference>
<gene>
    <name evidence="5" type="ORF">C6N40_13255</name>
</gene>
<evidence type="ECO:0000259" key="4">
    <source>
        <dbReference type="SMART" id="SM00382"/>
    </source>
</evidence>
<name>A0A2P6M5N5_9GAMM</name>
<evidence type="ECO:0000256" key="2">
    <source>
        <dbReference type="ARBA" id="ARBA00022741"/>
    </source>
</evidence>
<dbReference type="OrthoDB" id="9809379at2"/>
<dbReference type="InterPro" id="IPR003593">
    <property type="entry name" value="AAA+_ATPase"/>
</dbReference>
<dbReference type="InterPro" id="IPR027417">
    <property type="entry name" value="P-loop_NTPase"/>
</dbReference>
<dbReference type="SMART" id="SM00382">
    <property type="entry name" value="AAA"/>
    <property type="match status" value="2"/>
</dbReference>
<evidence type="ECO:0000313" key="6">
    <source>
        <dbReference type="Proteomes" id="UP000241736"/>
    </source>
</evidence>
<dbReference type="InterPro" id="IPR003959">
    <property type="entry name" value="ATPase_AAA_core"/>
</dbReference>
<evidence type="ECO:0000313" key="5">
    <source>
        <dbReference type="EMBL" id="PRH81318.1"/>
    </source>
</evidence>
<dbReference type="Gene3D" id="3.40.50.300">
    <property type="entry name" value="P-loop containing nucleotide triphosphate hydrolases"/>
    <property type="match status" value="2"/>
</dbReference>
<protein>
    <submittedName>
        <fullName evidence="5">AAA family ATPase</fullName>
    </submittedName>
</protein>
<dbReference type="AlphaFoldDB" id="A0A2P6M5N5"/>